<proteinExistence type="predicted"/>
<dbReference type="EMBL" id="OW240917">
    <property type="protein sequence ID" value="CAH2302494.1"/>
    <property type="molecule type" value="Genomic_DNA"/>
</dbReference>
<reference evidence="2" key="1">
    <citation type="submission" date="2022-03" db="EMBL/GenBank/DDBJ databases">
        <authorList>
            <person name="Alioto T."/>
            <person name="Alioto T."/>
            <person name="Gomez Garrido J."/>
        </authorList>
    </citation>
    <scope>NUCLEOTIDE SEQUENCE</scope>
</reference>
<dbReference type="Proteomes" id="UP001295444">
    <property type="component" value="Chromosome 06"/>
</dbReference>
<sequence length="102" mass="11647">MFTEDDVSQIIDPTPQLHRGSGVLPSRSMETITTLLIASDSVWEILQDIQKDLREFRNEVRSEFATMKQSVAMLECRADTTDDILTNHAVEIEDLQKIFTGY</sequence>
<dbReference type="AlphaFoldDB" id="A0AAD1SMB9"/>
<organism evidence="2 3">
    <name type="scientific">Pelobates cultripes</name>
    <name type="common">Western spadefoot toad</name>
    <dbReference type="NCBI Taxonomy" id="61616"/>
    <lineage>
        <taxon>Eukaryota</taxon>
        <taxon>Metazoa</taxon>
        <taxon>Chordata</taxon>
        <taxon>Craniata</taxon>
        <taxon>Vertebrata</taxon>
        <taxon>Euteleostomi</taxon>
        <taxon>Amphibia</taxon>
        <taxon>Batrachia</taxon>
        <taxon>Anura</taxon>
        <taxon>Pelobatoidea</taxon>
        <taxon>Pelobatidae</taxon>
        <taxon>Pelobates</taxon>
    </lineage>
</organism>
<evidence type="ECO:0000256" key="1">
    <source>
        <dbReference type="SAM" id="MobiDB-lite"/>
    </source>
</evidence>
<gene>
    <name evidence="2" type="ORF">PECUL_23A060010</name>
</gene>
<keyword evidence="3" id="KW-1185">Reference proteome</keyword>
<evidence type="ECO:0000313" key="3">
    <source>
        <dbReference type="Proteomes" id="UP001295444"/>
    </source>
</evidence>
<accession>A0AAD1SMB9</accession>
<name>A0AAD1SMB9_PELCU</name>
<protein>
    <submittedName>
        <fullName evidence="2">Uncharacterized protein</fullName>
    </submittedName>
</protein>
<evidence type="ECO:0000313" key="2">
    <source>
        <dbReference type="EMBL" id="CAH2302494.1"/>
    </source>
</evidence>
<feature type="region of interest" description="Disordered" evidence="1">
    <location>
        <begin position="1"/>
        <end position="23"/>
    </location>
</feature>